<evidence type="ECO:0000313" key="2">
    <source>
        <dbReference type="EMBL" id="KAJ7376740.1"/>
    </source>
</evidence>
<accession>A0A9X0CV45</accession>
<proteinExistence type="predicted"/>
<dbReference type="Proteomes" id="UP001163046">
    <property type="component" value="Unassembled WGS sequence"/>
</dbReference>
<organism evidence="2 3">
    <name type="scientific">Desmophyllum pertusum</name>
    <dbReference type="NCBI Taxonomy" id="174260"/>
    <lineage>
        <taxon>Eukaryota</taxon>
        <taxon>Metazoa</taxon>
        <taxon>Cnidaria</taxon>
        <taxon>Anthozoa</taxon>
        <taxon>Hexacorallia</taxon>
        <taxon>Scleractinia</taxon>
        <taxon>Caryophylliina</taxon>
        <taxon>Caryophylliidae</taxon>
        <taxon>Desmophyllum</taxon>
    </lineage>
</organism>
<evidence type="ECO:0000313" key="3">
    <source>
        <dbReference type="Proteomes" id="UP001163046"/>
    </source>
</evidence>
<name>A0A9X0CV45_9CNID</name>
<comment type="caution">
    <text evidence="2">The sequence shown here is derived from an EMBL/GenBank/DDBJ whole genome shotgun (WGS) entry which is preliminary data.</text>
</comment>
<gene>
    <name evidence="2" type="ORF">OS493_032796</name>
</gene>
<dbReference type="AlphaFoldDB" id="A0A9X0CV45"/>
<dbReference type="Gene3D" id="1.20.1070.10">
    <property type="entry name" value="Rhodopsin 7-helix transmembrane proteins"/>
    <property type="match status" value="1"/>
</dbReference>
<feature type="transmembrane region" description="Helical" evidence="1">
    <location>
        <begin position="12"/>
        <end position="32"/>
    </location>
</feature>
<dbReference type="EMBL" id="MU826391">
    <property type="protein sequence ID" value="KAJ7376740.1"/>
    <property type="molecule type" value="Genomic_DNA"/>
</dbReference>
<reference evidence="2" key="1">
    <citation type="submission" date="2023-01" db="EMBL/GenBank/DDBJ databases">
        <title>Genome assembly of the deep-sea coral Lophelia pertusa.</title>
        <authorList>
            <person name="Herrera S."/>
            <person name="Cordes E."/>
        </authorList>
    </citation>
    <scope>NUCLEOTIDE SEQUENCE</scope>
    <source>
        <strain evidence="2">USNM1676648</strain>
        <tissue evidence="2">Polyp</tissue>
    </source>
</reference>
<keyword evidence="1" id="KW-0472">Membrane</keyword>
<evidence type="ECO:0000256" key="1">
    <source>
        <dbReference type="SAM" id="Phobius"/>
    </source>
</evidence>
<protein>
    <submittedName>
        <fullName evidence="2">Uncharacterized protein</fullName>
    </submittedName>
</protein>
<keyword evidence="1" id="KW-0812">Transmembrane</keyword>
<sequence>MGKIRSSQLRKGARSIVALLPLLGVTYLLGFFVEFHDAVIYAFIVVNSTQIRAQKISSDRSKSAHYPELRWKVHQAKPATHTEALDAAVDCQWIAMRGKRSPPAAFEFWLTTPRQSSLLVERGLSGSCGKIVGP</sequence>
<keyword evidence="1" id="KW-1133">Transmembrane helix</keyword>
<keyword evidence="3" id="KW-1185">Reference proteome</keyword>